<dbReference type="AlphaFoldDB" id="A0A0H3ZSH6"/>
<evidence type="ECO:0000313" key="2">
    <source>
        <dbReference type="EMBL" id="AKN39210.1"/>
    </source>
</evidence>
<keyword evidence="1" id="KW-0472">Membrane</keyword>
<evidence type="ECO:0000256" key="1">
    <source>
        <dbReference type="SAM" id="Phobius"/>
    </source>
</evidence>
<dbReference type="EMBL" id="KP795638">
    <property type="protein sequence ID" value="AKN39210.1"/>
    <property type="molecule type" value="Genomic_DNA"/>
</dbReference>
<proteinExistence type="predicted"/>
<keyword evidence="1" id="KW-0812">Transmembrane</keyword>
<keyword evidence="1" id="KW-1133">Transmembrane helix</keyword>
<sequence>MGLDLCFDSLLGYLNGGLMWDNFAVLGICLIPFGAYIAVVNYRIMREDTN</sequence>
<organism evidence="2">
    <name type="scientific">Vibrio splendidus</name>
    <dbReference type="NCBI Taxonomy" id="29497"/>
    <lineage>
        <taxon>Bacteria</taxon>
        <taxon>Pseudomonadati</taxon>
        <taxon>Pseudomonadota</taxon>
        <taxon>Gammaproteobacteria</taxon>
        <taxon>Vibrionales</taxon>
        <taxon>Vibrionaceae</taxon>
        <taxon>Vibrio</taxon>
    </lineage>
</organism>
<name>A0A0H3ZSH6_VIBSP</name>
<accession>A0A0H3ZSH6</accession>
<reference evidence="2" key="1">
    <citation type="journal article" date="2015" name="MBio">
        <title>Eco-Evolutionary Dynamics of Episomes among Ecologically Cohesive Bacterial Populations.</title>
        <authorList>
            <person name="Xue H."/>
            <person name="Cordero O.X."/>
            <person name="Camas F.M."/>
            <person name="Trimble W."/>
            <person name="Meyer F."/>
            <person name="Guglielmini J."/>
            <person name="Rocha E.P."/>
            <person name="Polz M.F."/>
        </authorList>
    </citation>
    <scope>NUCLEOTIDE SEQUENCE</scope>
    <source>
        <strain evidence="2">FF_1</strain>
    </source>
</reference>
<feature type="transmembrane region" description="Helical" evidence="1">
    <location>
        <begin position="23"/>
        <end position="44"/>
    </location>
</feature>
<protein>
    <submittedName>
        <fullName evidence="2">Uncharacterized protein</fullName>
    </submittedName>
</protein>